<evidence type="ECO:0000259" key="2">
    <source>
        <dbReference type="Pfam" id="PF13485"/>
    </source>
</evidence>
<dbReference type="InterPro" id="IPR039568">
    <property type="entry name" value="Peptidase_MA-like_dom"/>
</dbReference>
<dbReference type="Pfam" id="PF13485">
    <property type="entry name" value="Peptidase_MA_2"/>
    <property type="match status" value="1"/>
</dbReference>
<feature type="signal peptide" evidence="1">
    <location>
        <begin position="1"/>
        <end position="23"/>
    </location>
</feature>
<dbReference type="OrthoDB" id="57539at2"/>
<organism evidence="3 4">
    <name type="scientific">Melghirimyces algeriensis</name>
    <dbReference type="NCBI Taxonomy" id="910412"/>
    <lineage>
        <taxon>Bacteria</taxon>
        <taxon>Bacillati</taxon>
        <taxon>Bacillota</taxon>
        <taxon>Bacilli</taxon>
        <taxon>Bacillales</taxon>
        <taxon>Thermoactinomycetaceae</taxon>
        <taxon>Melghirimyces</taxon>
    </lineage>
</organism>
<gene>
    <name evidence="3" type="ORF">SAMN06264849_11753</name>
</gene>
<sequence>MSKKAAFLTLIFVCFMVTPGWFANQNDARSVQQEIEELIQQKEMAINKKNEEQYLNGINPSLSFYVREQKRWFQDAVQWIDPGSYRLRLISIIPDKEHQIRAWVEQSYTRKGQKISVCFPILFQETEKGWKDSDLPFYTLTRGNIVIRYSTTDLKEQASIGMEAAHKAVQELKRKMDWSPAHPIEVKFYHKPEWFRQSVKLSLPSWVGGWHESGESVKLVGAEEFSDKQLISSGIVHEVTHMMVSDMTGDNAAYWLQEGAAEYFQSHLLPGLHTREERTSSPHWKFAHLEQLNLERLNEREAVAYYNQCYQFFRYLMETYGEEKINRLFSVLELHPQDFRTISDKQKQTNIRTRKALQKVLGKSLEHLEQDWLQSNQQKDDPPK</sequence>
<keyword evidence="1" id="KW-0732">Signal</keyword>
<evidence type="ECO:0000256" key="1">
    <source>
        <dbReference type="SAM" id="SignalP"/>
    </source>
</evidence>
<name>A0A521FEE4_9BACL</name>
<reference evidence="3 4" key="1">
    <citation type="submission" date="2017-05" db="EMBL/GenBank/DDBJ databases">
        <authorList>
            <person name="Varghese N."/>
            <person name="Submissions S."/>
        </authorList>
    </citation>
    <scope>NUCLEOTIDE SEQUENCE [LARGE SCALE GENOMIC DNA]</scope>
    <source>
        <strain evidence="3 4">DSM 45474</strain>
    </source>
</reference>
<dbReference type="EMBL" id="FXTI01000017">
    <property type="protein sequence ID" value="SMO94543.1"/>
    <property type="molecule type" value="Genomic_DNA"/>
</dbReference>
<feature type="chain" id="PRO_5021969233" description="Peptidase MA-like domain-containing protein" evidence="1">
    <location>
        <begin position="24"/>
        <end position="384"/>
    </location>
</feature>
<evidence type="ECO:0000313" key="4">
    <source>
        <dbReference type="Proteomes" id="UP000315636"/>
    </source>
</evidence>
<protein>
    <recommendedName>
        <fullName evidence="2">Peptidase MA-like domain-containing protein</fullName>
    </recommendedName>
</protein>
<proteinExistence type="predicted"/>
<dbReference type="AlphaFoldDB" id="A0A521FEE4"/>
<accession>A0A521FEE4</accession>
<dbReference type="RefSeq" id="WP_142506821.1">
    <property type="nucleotide sequence ID" value="NZ_FXTI01000017.1"/>
</dbReference>
<evidence type="ECO:0000313" key="3">
    <source>
        <dbReference type="EMBL" id="SMO94543.1"/>
    </source>
</evidence>
<dbReference type="Proteomes" id="UP000315636">
    <property type="component" value="Unassembled WGS sequence"/>
</dbReference>
<keyword evidence="4" id="KW-1185">Reference proteome</keyword>
<feature type="domain" description="Peptidase MA-like" evidence="2">
    <location>
        <begin position="164"/>
        <end position="332"/>
    </location>
</feature>